<proteinExistence type="predicted"/>
<accession>A0A1I1EQ44</accession>
<evidence type="ECO:0000256" key="4">
    <source>
        <dbReference type="ARBA" id="ARBA00023136"/>
    </source>
</evidence>
<feature type="region of interest" description="Disordered" evidence="5">
    <location>
        <begin position="1"/>
        <end position="46"/>
    </location>
</feature>
<feature type="domain" description="UspA" evidence="7">
    <location>
        <begin position="348"/>
        <end position="484"/>
    </location>
</feature>
<dbReference type="Proteomes" id="UP000199161">
    <property type="component" value="Unassembled WGS sequence"/>
</dbReference>
<dbReference type="InterPro" id="IPR023271">
    <property type="entry name" value="Aquaporin-like"/>
</dbReference>
<keyword evidence="9" id="KW-1185">Reference proteome</keyword>
<evidence type="ECO:0000256" key="6">
    <source>
        <dbReference type="SAM" id="Phobius"/>
    </source>
</evidence>
<sequence>MANPESEERERIRDSGPPAERPGKPEPSDETEEVRDAVERSRSGAPAVGSVVRDRFSSDEVFQRIVAAADEEVTSGNRELFFSGLAAGFAITITFLLYASMYGATDGDPIVSSLLYPLGFIYIIIGGYQLYTENTLPPVALTIERLASLPALLRHWVIVLTGNFAGGAFGAAALTWGGVFDDDAAAAAMSIAQHGIETPWWDLFFKAAFAGLIVAGVVWVTFASRDTISRLVVVYLAFLAIPLGNLFHVVVSFTEMLYLVFAGELAFLVGMTDFVLPVLLGNTLGGIVLVTIVNYYQTSEQRLESARFEGIERRLSVREWAFGGWAGRSYVPVIDTAEERAEDEETYRIMVPIANPRTEGKLVELASMFAASHESATVHLVHVVQTPDKPSATGTDRQRARIVSESERRLEDLTESFAYTDIDYDTSTIVTHRSVEEIFDTAKRQHADLVLMGWGSETPWDSARLDRPLSELTKEFPSDLLVFKDRGTDISRVLLPTAGGPDSDLSAEVARTLTETIGTEVSLLHVVGDPTARERGEEFIEEWAAEHDLHGANLIVDDSGNVEEAICREADDETLILIGATERGLLSRLVTSSLHFDVINDVDCSVMLAERPTGRSIIRRLFGR</sequence>
<dbReference type="Pfam" id="PF01226">
    <property type="entry name" value="Form_Nir_trans"/>
    <property type="match status" value="1"/>
</dbReference>
<dbReference type="SUPFAM" id="SSF52402">
    <property type="entry name" value="Adenine nucleotide alpha hydrolases-like"/>
    <property type="match status" value="2"/>
</dbReference>
<comment type="subcellular location">
    <subcellularLocation>
        <location evidence="1">Membrane</location>
        <topology evidence="1">Multi-pass membrane protein</topology>
    </subcellularLocation>
</comment>
<feature type="transmembrane region" description="Helical" evidence="6">
    <location>
        <begin position="80"/>
        <end position="102"/>
    </location>
</feature>
<organism evidence="8 9">
    <name type="scientific">Natronobacterium haloterrestre</name>
    <name type="common">Halobiforma haloterrestris</name>
    <dbReference type="NCBI Taxonomy" id="148448"/>
    <lineage>
        <taxon>Archaea</taxon>
        <taxon>Methanobacteriati</taxon>
        <taxon>Methanobacteriota</taxon>
        <taxon>Stenosarchaea group</taxon>
        <taxon>Halobacteria</taxon>
        <taxon>Halobacteriales</taxon>
        <taxon>Natrialbaceae</taxon>
        <taxon>Natronobacterium</taxon>
    </lineage>
</organism>
<evidence type="ECO:0000256" key="1">
    <source>
        <dbReference type="ARBA" id="ARBA00004141"/>
    </source>
</evidence>
<feature type="transmembrane region" description="Helical" evidence="6">
    <location>
        <begin position="114"/>
        <end position="131"/>
    </location>
</feature>
<evidence type="ECO:0000259" key="7">
    <source>
        <dbReference type="Pfam" id="PF00582"/>
    </source>
</evidence>
<dbReference type="PANTHER" id="PTHR30520">
    <property type="entry name" value="FORMATE TRANSPORTER-RELATED"/>
    <property type="match status" value="1"/>
</dbReference>
<feature type="domain" description="UspA" evidence="7">
    <location>
        <begin position="492"/>
        <end position="608"/>
    </location>
</feature>
<dbReference type="Gene3D" id="3.40.50.12370">
    <property type="match status" value="1"/>
</dbReference>
<dbReference type="OrthoDB" id="195948at2157"/>
<feature type="transmembrane region" description="Helical" evidence="6">
    <location>
        <begin position="232"/>
        <end position="254"/>
    </location>
</feature>
<feature type="transmembrane region" description="Helical" evidence="6">
    <location>
        <begin position="274"/>
        <end position="296"/>
    </location>
</feature>
<evidence type="ECO:0000256" key="2">
    <source>
        <dbReference type="ARBA" id="ARBA00022692"/>
    </source>
</evidence>
<protein>
    <submittedName>
        <fullName evidence="8">Formate/nitrite transporter FocA, FNT family</fullName>
    </submittedName>
</protein>
<feature type="transmembrane region" description="Helical" evidence="6">
    <location>
        <begin position="152"/>
        <end position="180"/>
    </location>
</feature>
<dbReference type="EMBL" id="FOKW01000002">
    <property type="protein sequence ID" value="SFB87050.1"/>
    <property type="molecule type" value="Genomic_DNA"/>
</dbReference>
<reference evidence="9" key="1">
    <citation type="submission" date="2016-10" db="EMBL/GenBank/DDBJ databases">
        <authorList>
            <person name="Varghese N."/>
            <person name="Submissions S."/>
        </authorList>
    </citation>
    <scope>NUCLEOTIDE SEQUENCE [LARGE SCALE GENOMIC DNA]</scope>
    <source>
        <strain evidence="9">DSM 13078</strain>
    </source>
</reference>
<feature type="transmembrane region" description="Helical" evidence="6">
    <location>
        <begin position="200"/>
        <end position="220"/>
    </location>
</feature>
<feature type="compositionally biased region" description="Basic and acidic residues" evidence="5">
    <location>
        <begin position="1"/>
        <end position="14"/>
    </location>
</feature>
<keyword evidence="4 6" id="KW-0472">Membrane</keyword>
<dbReference type="InterPro" id="IPR000292">
    <property type="entry name" value="For/NO2_transpt"/>
</dbReference>
<dbReference type="Gene3D" id="1.20.1080.10">
    <property type="entry name" value="Glycerol uptake facilitator protein"/>
    <property type="match status" value="1"/>
</dbReference>
<evidence type="ECO:0000256" key="5">
    <source>
        <dbReference type="SAM" id="MobiDB-lite"/>
    </source>
</evidence>
<gene>
    <name evidence="8" type="ORF">SAMN05444422_102489</name>
</gene>
<dbReference type="InterPro" id="IPR006016">
    <property type="entry name" value="UspA"/>
</dbReference>
<evidence type="ECO:0000313" key="8">
    <source>
        <dbReference type="EMBL" id="SFB87050.1"/>
    </source>
</evidence>
<dbReference type="PANTHER" id="PTHR30520:SF2">
    <property type="entry name" value="INNER MEMBRANE PROTEIN YFDC"/>
    <property type="match status" value="1"/>
</dbReference>
<evidence type="ECO:0000313" key="9">
    <source>
        <dbReference type="Proteomes" id="UP000199161"/>
    </source>
</evidence>
<dbReference type="CDD" id="cd00293">
    <property type="entry name" value="USP-like"/>
    <property type="match status" value="2"/>
</dbReference>
<dbReference type="AlphaFoldDB" id="A0A1I1EQ44"/>
<name>A0A1I1EQ44_NATHA</name>
<keyword evidence="2 6" id="KW-0812">Transmembrane</keyword>
<dbReference type="GO" id="GO:0005886">
    <property type="term" value="C:plasma membrane"/>
    <property type="evidence" value="ECO:0007669"/>
    <property type="project" value="TreeGrafter"/>
</dbReference>
<dbReference type="RefSeq" id="WP_089786357.1">
    <property type="nucleotide sequence ID" value="NZ_FOKW01000002.1"/>
</dbReference>
<dbReference type="Pfam" id="PF00582">
    <property type="entry name" value="Usp"/>
    <property type="match status" value="2"/>
</dbReference>
<keyword evidence="3 6" id="KW-1133">Transmembrane helix</keyword>
<dbReference type="GO" id="GO:0015499">
    <property type="term" value="F:formate transmembrane transporter activity"/>
    <property type="evidence" value="ECO:0007669"/>
    <property type="project" value="TreeGrafter"/>
</dbReference>
<evidence type="ECO:0000256" key="3">
    <source>
        <dbReference type="ARBA" id="ARBA00022989"/>
    </source>
</evidence>